<proteinExistence type="predicted"/>
<evidence type="ECO:0000313" key="1">
    <source>
        <dbReference type="EMBL" id="POI34476.1"/>
    </source>
</evidence>
<dbReference type="InterPro" id="IPR001680">
    <property type="entry name" value="WD40_rpt"/>
</dbReference>
<dbReference type="OrthoDB" id="63070at2759"/>
<name>A0A2P4TDQ9_BAMTH</name>
<dbReference type="GO" id="GO:0005769">
    <property type="term" value="C:early endosome"/>
    <property type="evidence" value="ECO:0007669"/>
    <property type="project" value="TreeGrafter"/>
</dbReference>
<accession>A0A2P4TDQ9</accession>
<dbReference type="InterPro" id="IPR042234">
    <property type="entry name" value="WDFY1/WDFY2"/>
</dbReference>
<dbReference type="GO" id="GO:0034145">
    <property type="term" value="P:positive regulation of toll-like receptor 4 signaling pathway"/>
    <property type="evidence" value="ECO:0007669"/>
    <property type="project" value="TreeGrafter"/>
</dbReference>
<protein>
    <recommendedName>
        <fullName evidence="3">WD repeat and FYVE domain-containing protein 1</fullName>
    </recommendedName>
</protein>
<dbReference type="EMBL" id="PPHD01001722">
    <property type="protein sequence ID" value="POI34476.1"/>
    <property type="molecule type" value="Genomic_DNA"/>
</dbReference>
<reference evidence="1 2" key="1">
    <citation type="submission" date="2018-01" db="EMBL/GenBank/DDBJ databases">
        <title>Comparison of the Chinese Bamboo Partridge and Red Junglefowl genome sequences highlights the importance of demography in genome evolution.</title>
        <authorList>
            <person name="Tiley G.P."/>
            <person name="Kimball R.T."/>
            <person name="Braun E.L."/>
            <person name="Burleigh J.G."/>
        </authorList>
    </citation>
    <scope>NUCLEOTIDE SEQUENCE [LARGE SCALE GENOMIC DNA]</scope>
    <source>
        <strain evidence="1">RTK389</strain>
        <tissue evidence="1">Blood</tissue>
    </source>
</reference>
<dbReference type="InterPro" id="IPR015943">
    <property type="entry name" value="WD40/YVTN_repeat-like_dom_sf"/>
</dbReference>
<comment type="caution">
    <text evidence="1">The sequence shown here is derived from an EMBL/GenBank/DDBJ whole genome shotgun (WGS) entry which is preliminary data.</text>
</comment>
<organism evidence="1 2">
    <name type="scientific">Bambusicola thoracicus</name>
    <name type="common">Chinese bamboo-partridge</name>
    <name type="synonym">Perdix thoracica</name>
    <dbReference type="NCBI Taxonomy" id="9083"/>
    <lineage>
        <taxon>Eukaryota</taxon>
        <taxon>Metazoa</taxon>
        <taxon>Chordata</taxon>
        <taxon>Craniata</taxon>
        <taxon>Vertebrata</taxon>
        <taxon>Euteleostomi</taxon>
        <taxon>Archelosauria</taxon>
        <taxon>Archosauria</taxon>
        <taxon>Dinosauria</taxon>
        <taxon>Saurischia</taxon>
        <taxon>Theropoda</taxon>
        <taxon>Coelurosauria</taxon>
        <taxon>Aves</taxon>
        <taxon>Neognathae</taxon>
        <taxon>Galloanserae</taxon>
        <taxon>Galliformes</taxon>
        <taxon>Phasianidae</taxon>
        <taxon>Perdicinae</taxon>
        <taxon>Bambusicola</taxon>
    </lineage>
</organism>
<gene>
    <name evidence="1" type="ORF">CIB84_001773</name>
</gene>
<dbReference type="PANTHER" id="PTHR46189">
    <property type="entry name" value="LD41958P"/>
    <property type="match status" value="1"/>
</dbReference>
<dbReference type="AlphaFoldDB" id="A0A2P4TDQ9"/>
<evidence type="ECO:0008006" key="3">
    <source>
        <dbReference type="Google" id="ProtNLM"/>
    </source>
</evidence>
<keyword evidence="2" id="KW-1185">Reference proteome</keyword>
<dbReference type="SMART" id="SM00320">
    <property type="entry name" value="WD40"/>
    <property type="match status" value="4"/>
</dbReference>
<dbReference type="SUPFAM" id="SSF50978">
    <property type="entry name" value="WD40 repeat-like"/>
    <property type="match status" value="1"/>
</dbReference>
<evidence type="ECO:0000313" key="2">
    <source>
        <dbReference type="Proteomes" id="UP000237246"/>
    </source>
</evidence>
<dbReference type="Gene3D" id="2.130.10.10">
    <property type="entry name" value="YVTN repeat-like/Quinoprotein amine dehydrogenase"/>
    <property type="match status" value="1"/>
</dbReference>
<sequence length="236" mass="26627">MAAEIHSRPQSSRPVLLSKVEGHQDVVSAALLIPKEDGVITASEDRVSYCAKCMLKDGDTLTTVFSSPFPQHRTIRVWLKRDSGQYWPSIYHTMSSPCSAMAYHHDSRRIFVGQDNGAIMEFHISEDFNKMNFVKTYPAHQNRVSAITFCLTSEWVISTGHDKCVSWMCTRSGSMLGRHYFTSWASCLQYDHETRYAFVGDYSGQITLLKLEQNTCSVITTLKGHEGKVTLSLDSN</sequence>
<dbReference type="GO" id="GO:0034141">
    <property type="term" value="P:positive regulation of toll-like receptor 3 signaling pathway"/>
    <property type="evidence" value="ECO:0007669"/>
    <property type="project" value="TreeGrafter"/>
</dbReference>
<dbReference type="Proteomes" id="UP000237246">
    <property type="component" value="Unassembled WGS sequence"/>
</dbReference>
<dbReference type="InterPro" id="IPR036322">
    <property type="entry name" value="WD40_repeat_dom_sf"/>
</dbReference>
<dbReference type="PANTHER" id="PTHR46189:SF2">
    <property type="entry name" value="WD REPEAT AND FYVE DOMAIN-CONTAINING PROTEIN 1"/>
    <property type="match status" value="1"/>
</dbReference>
<dbReference type="Pfam" id="PF00400">
    <property type="entry name" value="WD40"/>
    <property type="match status" value="1"/>
</dbReference>